<evidence type="ECO:0000313" key="6">
    <source>
        <dbReference type="Proteomes" id="UP000261082"/>
    </source>
</evidence>
<dbReference type="GO" id="GO:0005975">
    <property type="term" value="P:carbohydrate metabolic process"/>
    <property type="evidence" value="ECO:0007669"/>
    <property type="project" value="UniProtKB-ARBA"/>
</dbReference>
<dbReference type="OrthoDB" id="9805017at2"/>
<feature type="chain" id="PRO_5017578398" evidence="3">
    <location>
        <begin position="20"/>
        <end position="1229"/>
    </location>
</feature>
<dbReference type="Proteomes" id="UP000261082">
    <property type="component" value="Unassembled WGS sequence"/>
</dbReference>
<dbReference type="AlphaFoldDB" id="A0A3E1Q673"/>
<evidence type="ECO:0000313" key="5">
    <source>
        <dbReference type="EMBL" id="RFN57619.1"/>
    </source>
</evidence>
<feature type="domain" description="HYR" evidence="4">
    <location>
        <begin position="1053"/>
        <end position="1140"/>
    </location>
</feature>
<evidence type="ECO:0000256" key="1">
    <source>
        <dbReference type="ARBA" id="ARBA00022729"/>
    </source>
</evidence>
<keyword evidence="6" id="KW-1185">Reference proteome</keyword>
<dbReference type="EMBL" id="QVID01000003">
    <property type="protein sequence ID" value="RFN57619.1"/>
    <property type="molecule type" value="Genomic_DNA"/>
</dbReference>
<evidence type="ECO:0000259" key="4">
    <source>
        <dbReference type="PROSITE" id="PS50825"/>
    </source>
</evidence>
<dbReference type="Pfam" id="PF18962">
    <property type="entry name" value="Por_Secre_tail"/>
    <property type="match status" value="1"/>
</dbReference>
<sequence length="1229" mass="128593">MRKNTLITFLCVLCTISFALGQSFSPTSSNQTNIIGNPAGSVTINNGNVDQNRAPVAITHSASQTIEAGITCNSGGIALNTNLAREFDLENDFGIDDDFQVTNVEFAIFPSSNTATTFPVTVNLYSSSPAFPGGTLSLLSSTVYDFTTADAGTIVSVPISATVPQGSLLVYEISVLGDGATVFFIGTNDDGQTDPSYIQAADCGVPSYVDLATVGSGQMYIMNIVGHRVIPPIIVCPSDLMVDTDPSDCGAIVNFADAIAIDPEGDPVTVSQTMGPVSGSMFPTGDTVVEFTATDIDGETSTCQFTVTVTDMEVPEAICQNLTLDLMGGSSVSITPADIDNGSTDNCGIVDYSLDIDTFTCADVGDNTVTLTVTDDEGNSSTCTATVTIEDNTAPEITCIGEPGIFNILEEFEAATIPSGWTTIVESGADDWAFGSGDMPGSTDDFPTNAAIFDDDAAGSGQVNLVRLLSPVYDISAAASADLNFDYSLQDFVGDGEISVEVWDGSAWQEILFATEDTPPTSLGVTDMMPFANPDFQVRFTYDDNGGFGWGAGVDNFALNYELSTSPPLEVALDASGNATIPASDLIQTVNEACGYVVTVGGPATGGGSTTETLETTFAGGNGLDGAMFDIVAINEVTINSFDVNLDTGITDDVEVYYKSGTWVGFEEDAGAWTLLGTANVTSAGDGLPTPLNLSLGQTIAAGDTGAFYVTTTSGGMNYTDGTTTGAVFASDDNIEFLEGAGKSYPFGVSTFDPRVFNGNIIYDVGPQIDSDVSFDCSMLGENEVEVFVTDDSGNFSSCTATVNVVDITAPIIICAGNPGPVSILEEFEGATIPDGWSTTIDAGVQDWTFGSGEMPFGPSFPTNAAIFDDDAAGNGEINLATLYSPVYDITGSNTASISFDYVMQDFIGDGIFTVEVYDGADWQEILFVDASTNIENTGMIDMLPYLNEAFQVRFTYDDEGSWAWGAGIDNFQLDYEVTDITAIDIPLGPDGTATIDPNSLIQSVDEACGISTVASDITEVSCADIGTPMTITIFASDASGNIASCTAEINVVDTLAPEVTCPEDQSVDPGTGNLFYEVPDYFASGEGSALDNCTDPVTITSQNPAPGELLSDGVYTVTLTAEDEYGNVGTCTFELTVESILGVDDNSLSNSISMYPNPADSQVTISNKSDVALQNAVIYDINGKLINQYDLSNMQGKQVIDVSALATGVYVVQITGETSSVSKRLIIK</sequence>
<dbReference type="SUPFAM" id="SSF49899">
    <property type="entry name" value="Concanavalin A-like lectins/glucanases"/>
    <property type="match status" value="1"/>
</dbReference>
<organism evidence="5 6">
    <name type="scientific">Marixanthomonas ophiurae</name>
    <dbReference type="NCBI Taxonomy" id="387659"/>
    <lineage>
        <taxon>Bacteria</taxon>
        <taxon>Pseudomonadati</taxon>
        <taxon>Bacteroidota</taxon>
        <taxon>Flavobacteriia</taxon>
        <taxon>Flavobacteriales</taxon>
        <taxon>Flavobacteriaceae</taxon>
        <taxon>Marixanthomonas</taxon>
    </lineage>
</organism>
<dbReference type="InterPro" id="IPR013320">
    <property type="entry name" value="ConA-like_dom_sf"/>
</dbReference>
<dbReference type="InterPro" id="IPR026444">
    <property type="entry name" value="Secre_tail"/>
</dbReference>
<keyword evidence="1 3" id="KW-0732">Signal</keyword>
<dbReference type="GO" id="GO:0004553">
    <property type="term" value="F:hydrolase activity, hydrolyzing O-glycosyl compounds"/>
    <property type="evidence" value="ECO:0007669"/>
    <property type="project" value="UniProtKB-ARBA"/>
</dbReference>
<dbReference type="InterPro" id="IPR003410">
    <property type="entry name" value="HYR_dom"/>
</dbReference>
<dbReference type="Gene3D" id="2.60.40.10">
    <property type="entry name" value="Immunoglobulins"/>
    <property type="match status" value="1"/>
</dbReference>
<feature type="signal peptide" evidence="3">
    <location>
        <begin position="1"/>
        <end position="19"/>
    </location>
</feature>
<name>A0A3E1Q673_9FLAO</name>
<dbReference type="NCBIfam" id="TIGR04183">
    <property type="entry name" value="Por_Secre_tail"/>
    <property type="match status" value="1"/>
</dbReference>
<dbReference type="Pfam" id="PF02494">
    <property type="entry name" value="HYR"/>
    <property type="match status" value="2"/>
</dbReference>
<feature type="domain" description="HYR" evidence="4">
    <location>
        <begin position="227"/>
        <end position="311"/>
    </location>
</feature>
<evidence type="ECO:0000256" key="3">
    <source>
        <dbReference type="SAM" id="SignalP"/>
    </source>
</evidence>
<dbReference type="InterPro" id="IPR013783">
    <property type="entry name" value="Ig-like_fold"/>
</dbReference>
<protein>
    <submittedName>
        <fullName evidence="5">HYR domain-containing protein</fullName>
    </submittedName>
</protein>
<dbReference type="PANTHER" id="PTHR24273:SF32">
    <property type="entry name" value="HYALIN"/>
    <property type="match status" value="1"/>
</dbReference>
<evidence type="ECO:0000256" key="2">
    <source>
        <dbReference type="ARBA" id="ARBA00022737"/>
    </source>
</evidence>
<dbReference type="PROSITE" id="PS50825">
    <property type="entry name" value="HYR"/>
    <property type="match status" value="2"/>
</dbReference>
<comment type="caution">
    <text evidence="5">The sequence shown here is derived from an EMBL/GenBank/DDBJ whole genome shotgun (WGS) entry which is preliminary data.</text>
</comment>
<gene>
    <name evidence="5" type="ORF">DZ858_14980</name>
</gene>
<keyword evidence="2" id="KW-0677">Repeat</keyword>
<dbReference type="PANTHER" id="PTHR24273">
    <property type="entry name" value="FI04643P-RELATED"/>
    <property type="match status" value="1"/>
</dbReference>
<dbReference type="RefSeq" id="WP_117160503.1">
    <property type="nucleotide sequence ID" value="NZ_QVID01000003.1"/>
</dbReference>
<accession>A0A3E1Q673</accession>
<reference evidence="5 6" key="1">
    <citation type="journal article" date="2007" name="Int. J. Syst. Evol. Microbiol.">
        <title>Marixanthomonas ophiurae gen. nov., sp. nov., a marine bacterium of the family Flavobacteriaceae isolated from a deep-sea brittle star.</title>
        <authorList>
            <person name="Romanenko L.A."/>
            <person name="Uchino M."/>
            <person name="Frolova G.M."/>
            <person name="Mikhailov V.V."/>
        </authorList>
    </citation>
    <scope>NUCLEOTIDE SEQUENCE [LARGE SCALE GENOMIC DNA]</scope>
    <source>
        <strain evidence="5 6">KMM 3046</strain>
    </source>
</reference>
<proteinExistence type="predicted"/>